<feature type="domain" description="Transglycosylase SLT" evidence="2">
    <location>
        <begin position="53"/>
        <end position="129"/>
    </location>
</feature>
<sequence>MADKALQREALTAGLPVGQAAGQATIDAANSRAAAASAAGQVPPAPEEIRKTISDAAARHGVDPAGLLQVAGLESGYNPQAKNPNSSAGGLFQFVDGTAQQYGLADRFDATQASDAAARLYKDNTAALRKSLGREPTAGELYLAHQQGAGGAAKLLTNPDVPAESLVGADAVRLNGGTPGMTAGEFANLWIRKAGGSAAGALPAADRPPQVLPTAPLALRRDGTIYGEAYDNAVMSAYTWRMQQGVSTDLFAIQQQYSDDPEKFAAALADVRAKYEADPNLSDPLLKEAFNRSFSQQSEAYVRNVQAQADKRMRQEQLSAFADGFDAQRVDIERQAQLLGANPEGDTIIGQQVGRVTMQIDRAAALGTITPLQAAKYKADLAETAAFGRVQGVYEALPTPEQKEQFALQMLDEWRAGKGPLARLPYDTVKARSELFRRDARAEINQRQAANKAEASRLATLADDDVASIQTTGKGLDPSTGLTPERVLQLSGEQGLQQWQAARERAGRIYDATNGMEAQSAADIRDRLELIQPKAGTPGYAEALDVYQLAQKRAQDVLKERQTDPLGQAARAGVVSVTAIDPSSADTLAATLTERRQAQTAVAGLYGQSVPVFRPGEKEMLTAALQTNPEALPVFAFTVRKVYGNDAPRVIGEIAEDAPVIAHAAGLSLATGDNSVAADVANALGMKREKLFTAKMPTPGEITKFASTQIGGAFVADPRTQSAVLQTATILFEQAANAQNFDPAEIKTSGSIAQAAFSRALDRAAGGRTIGGVAYGGISDVNGAPIVVPADMPKDRPQQLLRNLTKDQLAKLPPIDSGDYPLPISAIRGANLVSDGDGLYRVSLGDPLSEDPKYLVRPDGTYWRLDIRALEAIAAENKPSLGFSDTNFNPFGWQPGR</sequence>
<dbReference type="AlphaFoldDB" id="A0A549TD59"/>
<evidence type="ECO:0000313" key="4">
    <source>
        <dbReference type="Proteomes" id="UP000316801"/>
    </source>
</evidence>
<gene>
    <name evidence="3" type="ORF">FNA46_07785</name>
</gene>
<dbReference type="Proteomes" id="UP000316801">
    <property type="component" value="Unassembled WGS sequence"/>
</dbReference>
<organism evidence="3 4">
    <name type="scientific">Rhizobium straminoryzae</name>
    <dbReference type="NCBI Taxonomy" id="1387186"/>
    <lineage>
        <taxon>Bacteria</taxon>
        <taxon>Pseudomonadati</taxon>
        <taxon>Pseudomonadota</taxon>
        <taxon>Alphaproteobacteria</taxon>
        <taxon>Hyphomicrobiales</taxon>
        <taxon>Rhizobiaceae</taxon>
        <taxon>Rhizobium/Agrobacterium group</taxon>
        <taxon>Rhizobium</taxon>
    </lineage>
</organism>
<dbReference type="Gene3D" id="1.10.530.10">
    <property type="match status" value="1"/>
</dbReference>
<evidence type="ECO:0000259" key="2">
    <source>
        <dbReference type="Pfam" id="PF01464"/>
    </source>
</evidence>
<dbReference type="InterPro" id="IPR008258">
    <property type="entry name" value="Transglycosylase_SLT_dom_1"/>
</dbReference>
<evidence type="ECO:0000256" key="1">
    <source>
        <dbReference type="ARBA" id="ARBA00009387"/>
    </source>
</evidence>
<dbReference type="InterPro" id="IPR023346">
    <property type="entry name" value="Lysozyme-like_dom_sf"/>
</dbReference>
<comment type="caution">
    <text evidence="3">The sequence shown here is derived from an EMBL/GenBank/DDBJ whole genome shotgun (WGS) entry which is preliminary data.</text>
</comment>
<evidence type="ECO:0000313" key="3">
    <source>
        <dbReference type="EMBL" id="TRL39889.1"/>
    </source>
</evidence>
<reference evidence="3 4" key="1">
    <citation type="submission" date="2019-07" db="EMBL/GenBank/DDBJ databases">
        <title>Ln-dependent methylotrophs.</title>
        <authorList>
            <person name="Tani A."/>
        </authorList>
    </citation>
    <scope>NUCLEOTIDE SEQUENCE [LARGE SCALE GENOMIC DNA]</scope>
    <source>
        <strain evidence="3 4">SM12</strain>
    </source>
</reference>
<protein>
    <recommendedName>
        <fullName evidence="2">Transglycosylase SLT domain-containing protein</fullName>
    </recommendedName>
</protein>
<name>A0A549TD59_9HYPH</name>
<keyword evidence="4" id="KW-1185">Reference proteome</keyword>
<accession>A0A549TD59</accession>
<dbReference type="Pfam" id="PF01464">
    <property type="entry name" value="SLT"/>
    <property type="match status" value="1"/>
</dbReference>
<dbReference type="EMBL" id="VJMG01000017">
    <property type="protein sequence ID" value="TRL39889.1"/>
    <property type="molecule type" value="Genomic_DNA"/>
</dbReference>
<comment type="similarity">
    <text evidence="1">Belongs to the virb1 family.</text>
</comment>
<proteinExistence type="inferred from homology"/>
<dbReference type="SUPFAM" id="SSF53955">
    <property type="entry name" value="Lysozyme-like"/>
    <property type="match status" value="1"/>
</dbReference>